<dbReference type="SUPFAM" id="SSF53098">
    <property type="entry name" value="Ribonuclease H-like"/>
    <property type="match status" value="1"/>
</dbReference>
<organism evidence="2 3">
    <name type="scientific">Desulfofustis glycolicus DSM 9705</name>
    <dbReference type="NCBI Taxonomy" id="1121409"/>
    <lineage>
        <taxon>Bacteria</taxon>
        <taxon>Pseudomonadati</taxon>
        <taxon>Thermodesulfobacteriota</taxon>
        <taxon>Desulfobulbia</taxon>
        <taxon>Desulfobulbales</taxon>
        <taxon>Desulfocapsaceae</taxon>
        <taxon>Desulfofustis</taxon>
    </lineage>
</organism>
<evidence type="ECO:0000313" key="2">
    <source>
        <dbReference type="EMBL" id="SHI14920.1"/>
    </source>
</evidence>
<dbReference type="PANTHER" id="PTHR37529:SF1">
    <property type="entry name" value="TRANSPOSASE INSG FOR INSERTION SEQUENCE ELEMENT IS4-RELATED"/>
    <property type="match status" value="1"/>
</dbReference>
<dbReference type="GO" id="GO:0004803">
    <property type="term" value="F:transposase activity"/>
    <property type="evidence" value="ECO:0007669"/>
    <property type="project" value="InterPro"/>
</dbReference>
<dbReference type="STRING" id="1121409.SAMN02745124_04395"/>
<dbReference type="Pfam" id="PF01609">
    <property type="entry name" value="DDE_Tnp_1"/>
    <property type="match status" value="1"/>
</dbReference>
<reference evidence="2 3" key="1">
    <citation type="submission" date="2016-11" db="EMBL/GenBank/DDBJ databases">
        <authorList>
            <person name="Jaros S."/>
            <person name="Januszkiewicz K."/>
            <person name="Wedrychowicz H."/>
        </authorList>
    </citation>
    <scope>NUCLEOTIDE SEQUENCE [LARGE SCALE GENOMIC DNA]</scope>
    <source>
        <strain evidence="2 3">DSM 9705</strain>
    </source>
</reference>
<sequence length="366" mass="42819">MVKCYIELASDARMITATPHLRRLQLCKKNITFLPLLAWSLLFKCCVNLVKFIENILSQPDFIARHRFSEKDFVRDRILSLQVIILFLLNFLRGSYQDELDNFFKNIRGYKIARRIVTKSEFSKARKKLKYQAFIELNQQQTDFFYREFNPRTWQGLRLAAFDGSTVRLPPTNEIAEHFGTWGVHRGPSCPMARISQMFDPLNKISVDALIAPKGVDERELAAEHCRYLRKNTLILLDRGYPAFWLFKLILSYEADFCARVSNTKWNIVSEFYHSGLREKIVEIPPIKTALAQCRDLGLDTAPFRCRLIRVELDSGETGILITSLIDTALYPYELFKELYHCRWPVEEDYKVIKTWLTMENFSGKS</sequence>
<protein>
    <submittedName>
        <fullName evidence="2">Transposase DDE domain-containing protein</fullName>
    </submittedName>
</protein>
<evidence type="ECO:0000259" key="1">
    <source>
        <dbReference type="Pfam" id="PF01609"/>
    </source>
</evidence>
<dbReference type="Proteomes" id="UP000184139">
    <property type="component" value="Unassembled WGS sequence"/>
</dbReference>
<keyword evidence="3" id="KW-1185">Reference proteome</keyword>
<accession>A0A1M5YST2</accession>
<dbReference type="AlphaFoldDB" id="A0A1M5YST2"/>
<proteinExistence type="predicted"/>
<dbReference type="InterPro" id="IPR047952">
    <property type="entry name" value="Transpos_IS4"/>
</dbReference>
<gene>
    <name evidence="2" type="ORF">SAMN02745124_04395</name>
</gene>
<dbReference type="EMBL" id="FQXS01000055">
    <property type="protein sequence ID" value="SHI14920.1"/>
    <property type="molecule type" value="Genomic_DNA"/>
</dbReference>
<name>A0A1M5YST2_9BACT</name>
<dbReference type="InterPro" id="IPR002559">
    <property type="entry name" value="Transposase_11"/>
</dbReference>
<dbReference type="GO" id="GO:0006313">
    <property type="term" value="P:DNA transposition"/>
    <property type="evidence" value="ECO:0007669"/>
    <property type="project" value="InterPro"/>
</dbReference>
<feature type="domain" description="Transposase IS4-like" evidence="1">
    <location>
        <begin position="155"/>
        <end position="363"/>
    </location>
</feature>
<dbReference type="PANTHER" id="PTHR37529">
    <property type="entry name" value="TRANSPOSASE INSG FOR INSERTION SEQUENCE ELEMENT IS4-RELATED"/>
    <property type="match status" value="1"/>
</dbReference>
<dbReference type="GO" id="GO:0003677">
    <property type="term" value="F:DNA binding"/>
    <property type="evidence" value="ECO:0007669"/>
    <property type="project" value="InterPro"/>
</dbReference>
<evidence type="ECO:0000313" key="3">
    <source>
        <dbReference type="Proteomes" id="UP000184139"/>
    </source>
</evidence>
<dbReference type="NCBIfam" id="NF033592">
    <property type="entry name" value="transpos_IS4_1"/>
    <property type="match status" value="1"/>
</dbReference>
<dbReference type="InterPro" id="IPR012337">
    <property type="entry name" value="RNaseH-like_sf"/>
</dbReference>